<keyword evidence="4" id="KW-0539">Nucleus</keyword>
<reference evidence="7 8" key="1">
    <citation type="submission" date="2019-12" db="EMBL/GenBank/DDBJ databases">
        <authorList>
            <person name="Floudas D."/>
            <person name="Bentzer J."/>
            <person name="Ahren D."/>
            <person name="Johansson T."/>
            <person name="Persson P."/>
            <person name="Tunlid A."/>
        </authorList>
    </citation>
    <scope>NUCLEOTIDE SEQUENCE [LARGE SCALE GENOMIC DNA]</scope>
    <source>
        <strain evidence="7 8">CBS 102.39</strain>
    </source>
</reference>
<dbReference type="PANTHER" id="PTHR13946:SF16">
    <property type="entry name" value="DNA-DIRECTED RNA POLYMERASE II SUBUNIT RPB11"/>
    <property type="match status" value="1"/>
</dbReference>
<dbReference type="GO" id="GO:0006366">
    <property type="term" value="P:transcription by RNA polymerase II"/>
    <property type="evidence" value="ECO:0007669"/>
    <property type="project" value="InterPro"/>
</dbReference>
<evidence type="ECO:0000313" key="8">
    <source>
        <dbReference type="Proteomes" id="UP000521872"/>
    </source>
</evidence>
<evidence type="ECO:0000256" key="5">
    <source>
        <dbReference type="ARBA" id="ARBA00025751"/>
    </source>
</evidence>
<dbReference type="CDD" id="cd06926">
    <property type="entry name" value="RNAP_II_RPB11"/>
    <property type="match status" value="1"/>
</dbReference>
<evidence type="ECO:0000256" key="2">
    <source>
        <dbReference type="ARBA" id="ARBA00022478"/>
    </source>
</evidence>
<dbReference type="GO" id="GO:0003899">
    <property type="term" value="F:DNA-directed RNA polymerase activity"/>
    <property type="evidence" value="ECO:0007669"/>
    <property type="project" value="InterPro"/>
</dbReference>
<proteinExistence type="inferred from homology"/>
<dbReference type="Proteomes" id="UP000521872">
    <property type="component" value="Unassembled WGS sequence"/>
</dbReference>
<keyword evidence="3" id="KW-0804">Transcription</keyword>
<dbReference type="OrthoDB" id="10248581at2759"/>
<comment type="caution">
    <text evidence="7">The sequence shown here is derived from an EMBL/GenBank/DDBJ whole genome shotgun (WGS) entry which is preliminary data.</text>
</comment>
<evidence type="ECO:0000256" key="1">
    <source>
        <dbReference type="ARBA" id="ARBA00004123"/>
    </source>
</evidence>
<dbReference type="GO" id="GO:0046983">
    <property type="term" value="F:protein dimerization activity"/>
    <property type="evidence" value="ECO:0007669"/>
    <property type="project" value="InterPro"/>
</dbReference>
<evidence type="ECO:0000256" key="4">
    <source>
        <dbReference type="ARBA" id="ARBA00023242"/>
    </source>
</evidence>
<gene>
    <name evidence="7" type="ORF">D9613_009978</name>
</gene>
<dbReference type="Gene3D" id="3.30.1360.10">
    <property type="entry name" value="RNA polymerase, RBP11-like subunit"/>
    <property type="match status" value="1"/>
</dbReference>
<dbReference type="InterPro" id="IPR022905">
    <property type="entry name" value="Rpo11-like"/>
</dbReference>
<dbReference type="SUPFAM" id="SSF55257">
    <property type="entry name" value="RBP11-like subunits of RNA polymerase"/>
    <property type="match status" value="1"/>
</dbReference>
<dbReference type="Pfam" id="PF13656">
    <property type="entry name" value="RNA_pol_L_2"/>
    <property type="match status" value="1"/>
</dbReference>
<evidence type="ECO:0000313" key="7">
    <source>
        <dbReference type="EMBL" id="KAF4618624.1"/>
    </source>
</evidence>
<sequence>MNAPARHESYVLEDGEKPVELIEDTKIPNAATIKIVKQDHTLGNMLRAQLLSMPQILFAGYKVPHPLHPYFIIKIQTDGTVTPQEILEQACTKLIGTLSSLETKFRREFSYKDMESSGAGAVTSHVEDPYGTNSGAWGRGREYLDF</sequence>
<evidence type="ECO:0000256" key="3">
    <source>
        <dbReference type="ARBA" id="ARBA00023163"/>
    </source>
</evidence>
<dbReference type="AlphaFoldDB" id="A0A8H4QXE7"/>
<evidence type="ECO:0000259" key="6">
    <source>
        <dbReference type="Pfam" id="PF13656"/>
    </source>
</evidence>
<dbReference type="HAMAP" id="MF_00261">
    <property type="entry name" value="RNApol_arch_Rpo11"/>
    <property type="match status" value="1"/>
</dbReference>
<dbReference type="EMBL" id="JAACJL010000017">
    <property type="protein sequence ID" value="KAF4618624.1"/>
    <property type="molecule type" value="Genomic_DNA"/>
</dbReference>
<protein>
    <recommendedName>
        <fullName evidence="6">DNA-directed RNA polymerase RBP11-like dimerisation domain-containing protein</fullName>
    </recommendedName>
</protein>
<comment type="similarity">
    <text evidence="5">Belongs to the archaeal Rpo11/eukaryotic RPB11/RPC19 RNA polymerase subunit family.</text>
</comment>
<comment type="subcellular location">
    <subcellularLocation>
        <location evidence="1">Nucleus</location>
    </subcellularLocation>
</comment>
<dbReference type="PANTHER" id="PTHR13946">
    <property type="entry name" value="DNA-DIRECTED RNA POLYMERASE I,II,III"/>
    <property type="match status" value="1"/>
</dbReference>
<keyword evidence="2" id="KW-0240">DNA-directed RNA polymerase</keyword>
<dbReference type="InterPro" id="IPR009025">
    <property type="entry name" value="RBP11-like_dimer"/>
</dbReference>
<keyword evidence="8" id="KW-1185">Reference proteome</keyword>
<dbReference type="GO" id="GO:0005665">
    <property type="term" value="C:RNA polymerase II, core complex"/>
    <property type="evidence" value="ECO:0007669"/>
    <property type="project" value="InterPro"/>
</dbReference>
<name>A0A8H4QXE7_9AGAR</name>
<dbReference type="InterPro" id="IPR036603">
    <property type="entry name" value="RBP11-like"/>
</dbReference>
<feature type="domain" description="DNA-directed RNA polymerase RBP11-like dimerisation" evidence="6">
    <location>
        <begin position="30"/>
        <end position="103"/>
    </location>
</feature>
<dbReference type="InterPro" id="IPR037685">
    <property type="entry name" value="RBP11"/>
</dbReference>
<accession>A0A8H4QXE7</accession>
<organism evidence="7 8">
    <name type="scientific">Agrocybe pediades</name>
    <dbReference type="NCBI Taxonomy" id="84607"/>
    <lineage>
        <taxon>Eukaryota</taxon>
        <taxon>Fungi</taxon>
        <taxon>Dikarya</taxon>
        <taxon>Basidiomycota</taxon>
        <taxon>Agaricomycotina</taxon>
        <taxon>Agaricomycetes</taxon>
        <taxon>Agaricomycetidae</taxon>
        <taxon>Agaricales</taxon>
        <taxon>Agaricineae</taxon>
        <taxon>Strophariaceae</taxon>
        <taxon>Agrocybe</taxon>
    </lineage>
</organism>